<evidence type="ECO:0000313" key="3">
    <source>
        <dbReference type="Proteomes" id="UP000262477"/>
    </source>
</evidence>
<dbReference type="OrthoDB" id="3542505at2"/>
<comment type="caution">
    <text evidence="2">The sequence shown here is derived from an EMBL/GenBank/DDBJ whole genome shotgun (WGS) entry which is preliminary data.</text>
</comment>
<feature type="domain" description="Peptidase C14 caspase" evidence="1">
    <location>
        <begin position="13"/>
        <end position="217"/>
    </location>
</feature>
<gene>
    <name evidence="2" type="ORF">DY245_11790</name>
</gene>
<dbReference type="SUPFAM" id="SSF52129">
    <property type="entry name" value="Caspase-like"/>
    <property type="match status" value="1"/>
</dbReference>
<dbReference type="Proteomes" id="UP000262477">
    <property type="component" value="Unassembled WGS sequence"/>
</dbReference>
<dbReference type="AlphaFoldDB" id="A0A371Q643"/>
<evidence type="ECO:0000313" key="2">
    <source>
        <dbReference type="EMBL" id="REK90176.1"/>
    </source>
</evidence>
<name>A0A371Q643_STRIH</name>
<dbReference type="RefSeq" id="WP_147318338.1">
    <property type="nucleotide sequence ID" value="NZ_QUAC01000082.1"/>
</dbReference>
<reference evidence="2 3" key="1">
    <citation type="submission" date="2018-08" db="EMBL/GenBank/DDBJ databases">
        <title>Streptomyces NEAU-D10 sp. nov., a novel Actinomycete isolated from soil.</title>
        <authorList>
            <person name="Jin L."/>
        </authorList>
    </citation>
    <scope>NUCLEOTIDE SEQUENCE [LARGE SCALE GENOMIC DNA]</scope>
    <source>
        <strain evidence="2 3">NEAU-D10</strain>
    </source>
</reference>
<sequence>MSERRFPHGPASRAVLIGTSRFSSPDLPGIPSVRENLEALQGALTHPTQGLLAPEHCRRVSDPTDQAAVGAALTWAVREADDLLLVYYAGHGVLDDSGLLHLGLVHTDVEHVGFSALPIDLIKRHVGEARAKSRVLLLDCCFSGRAVSAMAEPTNLAVGQLDLSGTYTLTSTTKTAPAHAPLGATYTAFTGALLDALAAPAALTLDEIYREVDRALHGRGLPRPQRRSAGAAGSLALVRGPVRTGG</sequence>
<organism evidence="2 3">
    <name type="scientific">Streptomyces inhibens</name>
    <dbReference type="NCBI Taxonomy" id="2293571"/>
    <lineage>
        <taxon>Bacteria</taxon>
        <taxon>Bacillati</taxon>
        <taxon>Actinomycetota</taxon>
        <taxon>Actinomycetes</taxon>
        <taxon>Kitasatosporales</taxon>
        <taxon>Streptomycetaceae</taxon>
        <taxon>Streptomyces</taxon>
    </lineage>
</organism>
<protein>
    <submittedName>
        <fullName evidence="2">Damage-inducible protein</fullName>
    </submittedName>
</protein>
<keyword evidence="3" id="KW-1185">Reference proteome</keyword>
<dbReference type="GO" id="GO:0004197">
    <property type="term" value="F:cysteine-type endopeptidase activity"/>
    <property type="evidence" value="ECO:0007669"/>
    <property type="project" value="InterPro"/>
</dbReference>
<accession>A0A371Q643</accession>
<dbReference type="InterPro" id="IPR029030">
    <property type="entry name" value="Caspase-like_dom_sf"/>
</dbReference>
<evidence type="ECO:0000259" key="1">
    <source>
        <dbReference type="Pfam" id="PF00656"/>
    </source>
</evidence>
<feature type="non-terminal residue" evidence="2">
    <location>
        <position position="246"/>
    </location>
</feature>
<proteinExistence type="predicted"/>
<dbReference type="Pfam" id="PF00656">
    <property type="entry name" value="Peptidase_C14"/>
    <property type="match status" value="1"/>
</dbReference>
<dbReference type="Gene3D" id="3.40.50.1460">
    <property type="match status" value="1"/>
</dbReference>
<dbReference type="EMBL" id="QUAC01000082">
    <property type="protein sequence ID" value="REK90176.1"/>
    <property type="molecule type" value="Genomic_DNA"/>
</dbReference>
<dbReference type="GO" id="GO:0006508">
    <property type="term" value="P:proteolysis"/>
    <property type="evidence" value="ECO:0007669"/>
    <property type="project" value="InterPro"/>
</dbReference>
<dbReference type="NCBIfam" id="NF047832">
    <property type="entry name" value="caspase_w_EACC1"/>
    <property type="match status" value="1"/>
</dbReference>
<dbReference type="InterPro" id="IPR011600">
    <property type="entry name" value="Pept_C14_caspase"/>
</dbReference>